<feature type="domain" description="Arabidopsis retrotransposon Orf1 C-terminal" evidence="1">
    <location>
        <begin position="1"/>
        <end position="41"/>
    </location>
</feature>
<name>A0A6D2HPN9_9BRAS</name>
<evidence type="ECO:0000313" key="3">
    <source>
        <dbReference type="Proteomes" id="UP000467841"/>
    </source>
</evidence>
<keyword evidence="3" id="KW-1185">Reference proteome</keyword>
<dbReference type="AlphaFoldDB" id="A0A6D2HPN9"/>
<dbReference type="Pfam" id="PF03078">
    <property type="entry name" value="ATHILA"/>
    <property type="match status" value="1"/>
</dbReference>
<dbReference type="EMBL" id="CACVBM020000344">
    <property type="protein sequence ID" value="CAA7018055.1"/>
    <property type="molecule type" value="Genomic_DNA"/>
</dbReference>
<dbReference type="OrthoDB" id="1750933at2759"/>
<reference evidence="2" key="1">
    <citation type="submission" date="2020-01" db="EMBL/GenBank/DDBJ databases">
        <authorList>
            <person name="Mishra B."/>
        </authorList>
    </citation>
    <scope>NUCLEOTIDE SEQUENCE [LARGE SCALE GENOMIC DNA]</scope>
</reference>
<protein>
    <recommendedName>
        <fullName evidence="1">Arabidopsis retrotransposon Orf1 C-terminal domain-containing protein</fullName>
    </recommendedName>
</protein>
<gene>
    <name evidence="2" type="ORF">MERR_LOCUS5290</name>
</gene>
<proteinExistence type="predicted"/>
<sequence>MKALGIFEDVELVLKNMHLGRFFSHHMESYKELTCSWRSCLVQLWRGTQWDFKERSSKVWATIAEESTLPQGLRLLKSGAQCLRPRPTTLDINKEGAKCWRAHHPILCAAGVNPTDKKALSQVGWTSSFARPTSSLSTRSDGRFQFKFTHPTAGPSKLSCPTQSSPQ</sequence>
<comment type="caution">
    <text evidence="2">The sequence shown here is derived from an EMBL/GenBank/DDBJ whole genome shotgun (WGS) entry which is preliminary data.</text>
</comment>
<dbReference type="InterPro" id="IPR004312">
    <property type="entry name" value="ATHILA_Orf1_C"/>
</dbReference>
<dbReference type="Proteomes" id="UP000467841">
    <property type="component" value="Unassembled WGS sequence"/>
</dbReference>
<organism evidence="2 3">
    <name type="scientific">Microthlaspi erraticum</name>
    <dbReference type="NCBI Taxonomy" id="1685480"/>
    <lineage>
        <taxon>Eukaryota</taxon>
        <taxon>Viridiplantae</taxon>
        <taxon>Streptophyta</taxon>
        <taxon>Embryophyta</taxon>
        <taxon>Tracheophyta</taxon>
        <taxon>Spermatophyta</taxon>
        <taxon>Magnoliopsida</taxon>
        <taxon>eudicotyledons</taxon>
        <taxon>Gunneridae</taxon>
        <taxon>Pentapetalae</taxon>
        <taxon>rosids</taxon>
        <taxon>malvids</taxon>
        <taxon>Brassicales</taxon>
        <taxon>Brassicaceae</taxon>
        <taxon>Coluteocarpeae</taxon>
        <taxon>Microthlaspi</taxon>
    </lineage>
</organism>
<accession>A0A6D2HPN9</accession>
<evidence type="ECO:0000259" key="1">
    <source>
        <dbReference type="Pfam" id="PF03078"/>
    </source>
</evidence>
<evidence type="ECO:0000313" key="2">
    <source>
        <dbReference type="EMBL" id="CAA7018055.1"/>
    </source>
</evidence>